<organism evidence="5">
    <name type="scientific">Bacillus anthracis</name>
    <name type="common">anthrax bacterium</name>
    <dbReference type="NCBI Taxonomy" id="1392"/>
    <lineage>
        <taxon>Bacteria</taxon>
        <taxon>Bacillati</taxon>
        <taxon>Bacillota</taxon>
        <taxon>Bacilli</taxon>
        <taxon>Bacillales</taxon>
        <taxon>Bacillaceae</taxon>
        <taxon>Bacillus</taxon>
        <taxon>Bacillus cereus group</taxon>
    </lineage>
</organism>
<keyword evidence="2 3" id="KW-0067">ATP-binding</keyword>
<keyword evidence="5" id="KW-0131">Cell cycle</keyword>
<feature type="domain" description="FtsK" evidence="4">
    <location>
        <begin position="109"/>
        <end position="292"/>
    </location>
</feature>
<evidence type="ECO:0000256" key="3">
    <source>
        <dbReference type="PROSITE-ProRule" id="PRU00289"/>
    </source>
</evidence>
<gene>
    <name evidence="5" type="ORF">QuyetLC_24730</name>
</gene>
<accession>A0A640MMZ8</accession>
<evidence type="ECO:0000256" key="1">
    <source>
        <dbReference type="ARBA" id="ARBA00022741"/>
    </source>
</evidence>
<dbReference type="SUPFAM" id="SSF52540">
    <property type="entry name" value="P-loop containing nucleoside triphosphate hydrolases"/>
    <property type="match status" value="1"/>
</dbReference>
<dbReference type="EMBL" id="BLEY01000024">
    <property type="protein sequence ID" value="GEU13520.1"/>
    <property type="molecule type" value="Genomic_DNA"/>
</dbReference>
<dbReference type="InterPro" id="IPR027417">
    <property type="entry name" value="P-loop_NTPase"/>
</dbReference>
<keyword evidence="5" id="KW-0132">Cell division</keyword>
<dbReference type="PANTHER" id="PTHR22683">
    <property type="entry name" value="SPORULATION PROTEIN RELATED"/>
    <property type="match status" value="1"/>
</dbReference>
<dbReference type="AlphaFoldDB" id="A0A640MMZ8"/>
<dbReference type="PANTHER" id="PTHR22683:SF47">
    <property type="entry name" value="FTSK DOMAIN-CONTAINING PROTEIN YDCQ"/>
    <property type="match status" value="1"/>
</dbReference>
<protein>
    <submittedName>
        <fullName evidence="5">Cell division protein FtsK</fullName>
    </submittedName>
</protein>
<dbReference type="InterPro" id="IPR050206">
    <property type="entry name" value="FtsK/SpoIIIE/SftA"/>
</dbReference>
<evidence type="ECO:0000256" key="2">
    <source>
        <dbReference type="ARBA" id="ARBA00022840"/>
    </source>
</evidence>
<proteinExistence type="predicted"/>
<evidence type="ECO:0000259" key="4">
    <source>
        <dbReference type="PROSITE" id="PS50901"/>
    </source>
</evidence>
<keyword evidence="1 3" id="KW-0547">Nucleotide-binding</keyword>
<dbReference type="GO" id="GO:0005524">
    <property type="term" value="F:ATP binding"/>
    <property type="evidence" value="ECO:0007669"/>
    <property type="project" value="UniProtKB-UniRule"/>
</dbReference>
<dbReference type="PROSITE" id="PS50901">
    <property type="entry name" value="FTSK"/>
    <property type="match status" value="1"/>
</dbReference>
<feature type="binding site" evidence="3">
    <location>
        <begin position="126"/>
        <end position="133"/>
    </location>
    <ligand>
        <name>ATP</name>
        <dbReference type="ChEBI" id="CHEBI:30616"/>
    </ligand>
</feature>
<dbReference type="GO" id="GO:0051301">
    <property type="term" value="P:cell division"/>
    <property type="evidence" value="ECO:0007669"/>
    <property type="project" value="UniProtKB-KW"/>
</dbReference>
<comment type="caution">
    <text evidence="5">The sequence shown here is derived from an EMBL/GenBank/DDBJ whole genome shotgun (WGS) entry which is preliminary data.</text>
</comment>
<evidence type="ECO:0000313" key="5">
    <source>
        <dbReference type="EMBL" id="GEU13520.1"/>
    </source>
</evidence>
<dbReference type="Pfam" id="PF01580">
    <property type="entry name" value="FtsK_SpoIIIE"/>
    <property type="match status" value="1"/>
</dbReference>
<dbReference type="Gene3D" id="3.40.50.300">
    <property type="entry name" value="P-loop containing nucleotide triphosphate hydrolases"/>
    <property type="match status" value="1"/>
</dbReference>
<sequence>MLARMLKSNGLYDKKERKSDQRTTEKMFFPKVYYRNTKEILYLTVPTDGMKWHDRFEKIAKTFEEMYIADFINVQKEMGFTTYSLMIDVISKRINISDCVVTNGQVKLMDGVVWDYAEVPHMLITGGTGGGKTYLILTLIQALVKVGTVDICDPKEADLKDLQDLKLFKGHVFTGTKWITRCLKNAVAEMNRRYVYMKLLPTYVTGKNFAYYDIPPYFIIVDEWAAFFGTLNYKEQDEILGYVKELVLKARQAGVFLILATQRPDAENFGGGIRDNILFRVSVGKLQEQGYYMTFGSDQKNKAFINKSIKGRGYVDDGSAVPREFYAPFVPKGYNFLKEFEKIESMKLLDTKEVDPTIEEIEEAQVAFEVKKSE</sequence>
<dbReference type="InterPro" id="IPR002543">
    <property type="entry name" value="FtsK_dom"/>
</dbReference>
<name>A0A640MMZ8_BACAN</name>
<reference evidence="5" key="2">
    <citation type="submission" date="2019-12" db="EMBL/GenBank/DDBJ databases">
        <authorList>
            <person name="Hoang T.H.H."/>
            <person name="Okutani A."/>
        </authorList>
    </citation>
    <scope>NUCLEOTIDE SEQUENCE</scope>
    <source>
        <strain evidence="5">QuyetLC</strain>
    </source>
</reference>
<dbReference type="GO" id="GO:0003677">
    <property type="term" value="F:DNA binding"/>
    <property type="evidence" value="ECO:0007669"/>
    <property type="project" value="InterPro"/>
</dbReference>
<reference evidence="5" key="1">
    <citation type="submission" date="2019-12" db="EMBL/GenBank/DDBJ databases">
        <title>Epidemiological and comparative genomic analysis of Bacillus anthracis isolated from northern Vietnam.</title>
        <authorList>
            <person name="Hoang T.T.H."/>
            <person name="Dang D.A."/>
            <person name="Pham M.H."/>
            <person name="Luong M.H."/>
            <person name="Tran N.D."/>
            <person name="Nguyen T.H."/>
            <person name="Nguyen T.T."/>
            <person name="Inoue S."/>
            <person name="Morikawa S."/>
            <person name="Okutani A."/>
        </authorList>
    </citation>
    <scope>NUCLEOTIDE SEQUENCE</scope>
    <source>
        <strain evidence="5">QuyetLC</strain>
    </source>
</reference>